<feature type="transmembrane region" description="Helical" evidence="7">
    <location>
        <begin position="192"/>
        <end position="214"/>
    </location>
</feature>
<keyword evidence="4 7" id="KW-0812">Transmembrane</keyword>
<dbReference type="AlphaFoldDB" id="A0A6N8ECC9"/>
<keyword evidence="6 7" id="KW-0472">Membrane</keyword>
<proteinExistence type="inferred from homology"/>
<feature type="domain" description="Na+/H+ antiporter MnhB subunit-related protein" evidence="8">
    <location>
        <begin position="98"/>
        <end position="191"/>
    </location>
</feature>
<dbReference type="EMBL" id="WNKT01000026">
    <property type="protein sequence ID" value="MTW21873.1"/>
    <property type="molecule type" value="Genomic_DNA"/>
</dbReference>
<evidence type="ECO:0000256" key="1">
    <source>
        <dbReference type="ARBA" id="ARBA00004651"/>
    </source>
</evidence>
<keyword evidence="3" id="KW-1003">Cell membrane</keyword>
<feature type="transmembrane region" description="Helical" evidence="7">
    <location>
        <begin position="68"/>
        <end position="89"/>
    </location>
</feature>
<evidence type="ECO:0000313" key="9">
    <source>
        <dbReference type="EMBL" id="MTW21873.1"/>
    </source>
</evidence>
<evidence type="ECO:0000259" key="8">
    <source>
        <dbReference type="Pfam" id="PF04039"/>
    </source>
</evidence>
<reference evidence="9 10" key="1">
    <citation type="submission" date="2019-11" db="EMBL/GenBank/DDBJ databases">
        <title>Whole-genome sequence of the anaerobic purple sulfur bacterium Allochromatium palmeri DSM 15591.</title>
        <authorList>
            <person name="Kyndt J.A."/>
            <person name="Meyer T.E."/>
        </authorList>
    </citation>
    <scope>NUCLEOTIDE SEQUENCE [LARGE SCALE GENOMIC DNA]</scope>
    <source>
        <strain evidence="9 10">DSM 15591</strain>
    </source>
</reference>
<evidence type="ECO:0000313" key="10">
    <source>
        <dbReference type="Proteomes" id="UP000434044"/>
    </source>
</evidence>
<evidence type="ECO:0000256" key="2">
    <source>
        <dbReference type="ARBA" id="ARBA00009425"/>
    </source>
</evidence>
<keyword evidence="5 7" id="KW-1133">Transmembrane helix</keyword>
<comment type="similarity">
    <text evidence="2">Belongs to the CPA3 antiporters (TC 2.A.63) subunit B family.</text>
</comment>
<dbReference type="PANTHER" id="PTHR33932">
    <property type="entry name" value="NA(+)/H(+) ANTIPORTER SUBUNIT B"/>
    <property type="match status" value="1"/>
</dbReference>
<dbReference type="OrthoDB" id="4962908at2"/>
<evidence type="ECO:0000256" key="7">
    <source>
        <dbReference type="SAM" id="Phobius"/>
    </source>
</evidence>
<feature type="transmembrane region" description="Helical" evidence="7">
    <location>
        <begin position="156"/>
        <end position="180"/>
    </location>
</feature>
<dbReference type="GO" id="GO:0005886">
    <property type="term" value="C:plasma membrane"/>
    <property type="evidence" value="ECO:0007669"/>
    <property type="project" value="UniProtKB-SubCell"/>
</dbReference>
<dbReference type="InterPro" id="IPR050622">
    <property type="entry name" value="CPA3_antiporter_subunitB"/>
</dbReference>
<protein>
    <submittedName>
        <fullName evidence="9">Sodium:proton antiporter</fullName>
    </submittedName>
</protein>
<gene>
    <name evidence="9" type="ORF">GJ668_12310</name>
</gene>
<comment type="subcellular location">
    <subcellularLocation>
        <location evidence="1">Cell membrane</location>
        <topology evidence="1">Multi-pass membrane protein</topology>
    </subcellularLocation>
</comment>
<keyword evidence="10" id="KW-1185">Reference proteome</keyword>
<evidence type="ECO:0000256" key="5">
    <source>
        <dbReference type="ARBA" id="ARBA00022989"/>
    </source>
</evidence>
<dbReference type="PANTHER" id="PTHR33932:SF4">
    <property type="entry name" value="NA(+)_H(+) ANTIPORTER SUBUNIT B"/>
    <property type="match status" value="1"/>
</dbReference>
<evidence type="ECO:0000256" key="3">
    <source>
        <dbReference type="ARBA" id="ARBA00022475"/>
    </source>
</evidence>
<feature type="transmembrane region" description="Helical" evidence="7">
    <location>
        <begin position="101"/>
        <end position="120"/>
    </location>
</feature>
<name>A0A6N8ECC9_9GAMM</name>
<comment type="caution">
    <text evidence="9">The sequence shown here is derived from an EMBL/GenBank/DDBJ whole genome shotgun (WGS) entry which is preliminary data.</text>
</comment>
<dbReference type="RefSeq" id="WP_155450449.1">
    <property type="nucleotide sequence ID" value="NZ_WNKT01000026.1"/>
</dbReference>
<sequence length="226" mass="23164">MKASRLQTVLIPLLLSAIGAVLFWAFWSGVTGHEGERLAALALARVPESGASNPVTSVLLNFRAYDTLMELAVLLAALLGIWSLGPAAAPYQPAALLLNSLVSWVVPMLIIAGGYLLWIGGQAPGGAFQAGALLGAAGVTLALSGRPNAGLPDESWLRVLAALGTLVFVLIGLTLMFLGLGFLTYPPALAKALILTIETGATLSIGATLAAAFLGGQPRATRTAEP</sequence>
<evidence type="ECO:0000256" key="6">
    <source>
        <dbReference type="ARBA" id="ARBA00023136"/>
    </source>
</evidence>
<accession>A0A6N8ECC9</accession>
<dbReference type="Pfam" id="PF04039">
    <property type="entry name" value="MnhB"/>
    <property type="match status" value="1"/>
</dbReference>
<dbReference type="Proteomes" id="UP000434044">
    <property type="component" value="Unassembled WGS sequence"/>
</dbReference>
<organism evidence="9 10">
    <name type="scientific">Allochromatium palmeri</name>
    <dbReference type="NCBI Taxonomy" id="231048"/>
    <lineage>
        <taxon>Bacteria</taxon>
        <taxon>Pseudomonadati</taxon>
        <taxon>Pseudomonadota</taxon>
        <taxon>Gammaproteobacteria</taxon>
        <taxon>Chromatiales</taxon>
        <taxon>Chromatiaceae</taxon>
        <taxon>Allochromatium</taxon>
    </lineage>
</organism>
<evidence type="ECO:0000256" key="4">
    <source>
        <dbReference type="ARBA" id="ARBA00022692"/>
    </source>
</evidence>
<dbReference type="InterPro" id="IPR007182">
    <property type="entry name" value="MnhB"/>
</dbReference>
<feature type="transmembrane region" description="Helical" evidence="7">
    <location>
        <begin position="126"/>
        <end position="144"/>
    </location>
</feature>